<dbReference type="InterPro" id="IPR043717">
    <property type="entry name" value="DUF5658"/>
</dbReference>
<sequence>MAAILFIALNIADAYLTKTGISMGAVEGNPLAAYFGSSLIARGLIAAAIVIGFHLFGKEKL</sequence>
<evidence type="ECO:0000259" key="2">
    <source>
        <dbReference type="Pfam" id="PF18902"/>
    </source>
</evidence>
<keyword evidence="1" id="KW-0812">Transmembrane</keyword>
<organism evidence="3">
    <name type="scientific">marine sediment metagenome</name>
    <dbReference type="NCBI Taxonomy" id="412755"/>
    <lineage>
        <taxon>unclassified sequences</taxon>
        <taxon>metagenomes</taxon>
        <taxon>ecological metagenomes</taxon>
    </lineage>
</organism>
<dbReference type="Pfam" id="PF18902">
    <property type="entry name" value="DUF5658"/>
    <property type="match status" value="1"/>
</dbReference>
<evidence type="ECO:0000256" key="1">
    <source>
        <dbReference type="SAM" id="Phobius"/>
    </source>
</evidence>
<keyword evidence="1" id="KW-1133">Transmembrane helix</keyword>
<feature type="non-terminal residue" evidence="3">
    <location>
        <position position="61"/>
    </location>
</feature>
<evidence type="ECO:0000313" key="3">
    <source>
        <dbReference type="EMBL" id="GAH82256.1"/>
    </source>
</evidence>
<feature type="transmembrane region" description="Helical" evidence="1">
    <location>
        <begin position="33"/>
        <end position="56"/>
    </location>
</feature>
<name>X1IIK6_9ZZZZ</name>
<keyword evidence="1" id="KW-0472">Membrane</keyword>
<proteinExistence type="predicted"/>
<reference evidence="3" key="1">
    <citation type="journal article" date="2014" name="Front. Microbiol.">
        <title>High frequency of phylogenetically diverse reductive dehalogenase-homologous genes in deep subseafloor sedimentary metagenomes.</title>
        <authorList>
            <person name="Kawai M."/>
            <person name="Futagami T."/>
            <person name="Toyoda A."/>
            <person name="Takaki Y."/>
            <person name="Nishi S."/>
            <person name="Hori S."/>
            <person name="Arai W."/>
            <person name="Tsubouchi T."/>
            <person name="Morono Y."/>
            <person name="Uchiyama I."/>
            <person name="Ito T."/>
            <person name="Fujiyama A."/>
            <person name="Inagaki F."/>
            <person name="Takami H."/>
        </authorList>
    </citation>
    <scope>NUCLEOTIDE SEQUENCE</scope>
    <source>
        <strain evidence="3">Expedition CK06-06</strain>
    </source>
</reference>
<dbReference type="EMBL" id="BARU01040863">
    <property type="protein sequence ID" value="GAH82256.1"/>
    <property type="molecule type" value="Genomic_DNA"/>
</dbReference>
<dbReference type="AlphaFoldDB" id="X1IIK6"/>
<feature type="domain" description="DUF5658" evidence="2">
    <location>
        <begin position="4"/>
        <end position="51"/>
    </location>
</feature>
<comment type="caution">
    <text evidence="3">The sequence shown here is derived from an EMBL/GenBank/DDBJ whole genome shotgun (WGS) entry which is preliminary data.</text>
</comment>
<protein>
    <recommendedName>
        <fullName evidence="2">DUF5658 domain-containing protein</fullName>
    </recommendedName>
</protein>
<accession>X1IIK6</accession>
<gene>
    <name evidence="3" type="ORF">S03H2_63119</name>
</gene>